<reference evidence="2" key="1">
    <citation type="journal article" date="2019" name="Int. J. Syst. Evol. Microbiol.">
        <title>The Global Catalogue of Microorganisms (GCM) 10K type strain sequencing project: providing services to taxonomists for standard genome sequencing and annotation.</title>
        <authorList>
            <consortium name="The Broad Institute Genomics Platform"/>
            <consortium name="The Broad Institute Genome Sequencing Center for Infectious Disease"/>
            <person name="Wu L."/>
            <person name="Ma J."/>
        </authorList>
    </citation>
    <scope>NUCLEOTIDE SEQUENCE [LARGE SCALE GENOMIC DNA]</scope>
    <source>
        <strain evidence="2">CGMCC 1.15420</strain>
    </source>
</reference>
<comment type="caution">
    <text evidence="1">The sequence shown here is derived from an EMBL/GenBank/DDBJ whole genome shotgun (WGS) entry which is preliminary data.</text>
</comment>
<protein>
    <recommendedName>
        <fullName evidence="3">YopX protein domain-containing protein</fullName>
    </recommendedName>
</protein>
<dbReference type="EMBL" id="BMIW01000003">
    <property type="protein sequence ID" value="GGF87062.1"/>
    <property type="molecule type" value="Genomic_DNA"/>
</dbReference>
<dbReference type="Proteomes" id="UP000608420">
    <property type="component" value="Unassembled WGS sequence"/>
</dbReference>
<proteinExistence type="predicted"/>
<name>A0ABQ1VPJ1_9BACL</name>
<gene>
    <name evidence="1" type="ORF">GCM10010913_05680</name>
</gene>
<evidence type="ECO:0008006" key="3">
    <source>
        <dbReference type="Google" id="ProtNLM"/>
    </source>
</evidence>
<organism evidence="1 2">
    <name type="scientific">Paenibacillus aceti</name>
    <dbReference type="NCBI Taxonomy" id="1820010"/>
    <lineage>
        <taxon>Bacteria</taxon>
        <taxon>Bacillati</taxon>
        <taxon>Bacillota</taxon>
        <taxon>Bacilli</taxon>
        <taxon>Bacillales</taxon>
        <taxon>Paenibacillaceae</taxon>
        <taxon>Paenibacillus</taxon>
    </lineage>
</organism>
<evidence type="ECO:0000313" key="2">
    <source>
        <dbReference type="Proteomes" id="UP000608420"/>
    </source>
</evidence>
<evidence type="ECO:0000313" key="1">
    <source>
        <dbReference type="EMBL" id="GGF87062.1"/>
    </source>
</evidence>
<keyword evidence="2" id="KW-1185">Reference proteome</keyword>
<accession>A0ABQ1VPJ1</accession>
<dbReference type="RefSeq" id="WP_120462510.1">
    <property type="nucleotide sequence ID" value="NZ_BMIW01000003.1"/>
</dbReference>
<sequence length="159" mass="18421">MYEGLLRTKLEGQANWTYLYGYEHKGGGEVTELVPKHDPVFGTRHDAVIHRVQKDSSGMCTYRTDVDGNVLFDGDVVDVLVNGKHDTYAMIAYNYTHERFDILPQWLGDHVDYDRCMDGLAQDGIELKLVSDYWNWMEQVEAKVDTWVREKRTSVDINQ</sequence>